<evidence type="ECO:0000259" key="1">
    <source>
        <dbReference type="Pfam" id="PF00561"/>
    </source>
</evidence>
<dbReference type="AlphaFoldDB" id="A0AAE4C105"/>
<protein>
    <submittedName>
        <fullName evidence="2">Pimeloyl-ACP methyl ester carboxylesterase</fullName>
    </submittedName>
</protein>
<dbReference type="PANTHER" id="PTHR42977">
    <property type="entry name" value="HYDROLASE-RELATED"/>
    <property type="match status" value="1"/>
</dbReference>
<sequence length="304" mass="33429">MKRKPLPSSTGRGMRTERLRLSSGTELSFTTAGEVSRPALLLLHGTPNSARLFRAVVPALSQAAFVIAPDLPGHGESEPLPAPSFPAIGQAISELLDSLEIGPRFIYLHDWGAPVGLQIAMQAPEKVLGLIVQNANAHRTGWGPGWAATQAYWTQPDAENQAAATAHLTLAGTRDTYIAGVPPEVAERIPAEHWEEDWRVMNLPGHMDTQRALIADYGNYAARFDAIAKYLEHWQPPALMVWGRHDIYFDLAEVLSWMRALPRMEAHVLDAGHLLLETHAAAAVALMLDFIRRIQAPMSRNEPQ</sequence>
<dbReference type="InterPro" id="IPR051340">
    <property type="entry name" value="Haloalkane_dehalogenase"/>
</dbReference>
<dbReference type="PANTHER" id="PTHR42977:SF1">
    <property type="entry name" value="BLR6576 PROTEIN"/>
    <property type="match status" value="1"/>
</dbReference>
<evidence type="ECO:0000313" key="2">
    <source>
        <dbReference type="EMBL" id="MDR6429707.1"/>
    </source>
</evidence>
<dbReference type="SUPFAM" id="SSF53474">
    <property type="entry name" value="alpha/beta-Hydrolases"/>
    <property type="match status" value="1"/>
</dbReference>
<dbReference type="Pfam" id="PF00561">
    <property type="entry name" value="Abhydrolase_1"/>
    <property type="match status" value="1"/>
</dbReference>
<gene>
    <name evidence="2" type="ORF">J2738_005881</name>
</gene>
<feature type="domain" description="AB hydrolase-1" evidence="1">
    <location>
        <begin position="38"/>
        <end position="279"/>
    </location>
</feature>
<proteinExistence type="predicted"/>
<dbReference type="Proteomes" id="UP001184828">
    <property type="component" value="Unassembled WGS sequence"/>
</dbReference>
<dbReference type="RefSeq" id="WP_307698736.1">
    <property type="nucleotide sequence ID" value="NZ_JAUSRU010000014.1"/>
</dbReference>
<dbReference type="EMBL" id="JAVDQZ010000011">
    <property type="protein sequence ID" value="MDR6429707.1"/>
    <property type="molecule type" value="Genomic_DNA"/>
</dbReference>
<reference evidence="2" key="1">
    <citation type="submission" date="2023-07" db="EMBL/GenBank/DDBJ databases">
        <title>Sorghum-associated microbial communities from plants grown in Nebraska, USA.</title>
        <authorList>
            <person name="Schachtman D."/>
        </authorList>
    </citation>
    <scope>NUCLEOTIDE SEQUENCE</scope>
    <source>
        <strain evidence="2">DS2114</strain>
    </source>
</reference>
<organism evidence="2 3">
    <name type="scientific">Variovorax paradoxus</name>
    <dbReference type="NCBI Taxonomy" id="34073"/>
    <lineage>
        <taxon>Bacteria</taxon>
        <taxon>Pseudomonadati</taxon>
        <taxon>Pseudomonadota</taxon>
        <taxon>Betaproteobacteria</taxon>
        <taxon>Burkholderiales</taxon>
        <taxon>Comamonadaceae</taxon>
        <taxon>Variovorax</taxon>
    </lineage>
</organism>
<dbReference type="GO" id="GO:0004301">
    <property type="term" value="F:epoxide hydrolase activity"/>
    <property type="evidence" value="ECO:0007669"/>
    <property type="project" value="TreeGrafter"/>
</dbReference>
<dbReference type="InterPro" id="IPR000073">
    <property type="entry name" value="AB_hydrolase_1"/>
</dbReference>
<evidence type="ECO:0000313" key="3">
    <source>
        <dbReference type="Proteomes" id="UP001184828"/>
    </source>
</evidence>
<comment type="caution">
    <text evidence="2">The sequence shown here is derived from an EMBL/GenBank/DDBJ whole genome shotgun (WGS) entry which is preliminary data.</text>
</comment>
<name>A0AAE4C105_VARPD</name>
<accession>A0AAE4C105</accession>
<dbReference type="InterPro" id="IPR029058">
    <property type="entry name" value="AB_hydrolase_fold"/>
</dbReference>
<dbReference type="Gene3D" id="3.40.50.1820">
    <property type="entry name" value="alpha/beta hydrolase"/>
    <property type="match status" value="1"/>
</dbReference>